<dbReference type="GO" id="GO:0070449">
    <property type="term" value="C:elongin complex"/>
    <property type="evidence" value="ECO:0007669"/>
    <property type="project" value="InterPro"/>
</dbReference>
<evidence type="ECO:0000259" key="2">
    <source>
        <dbReference type="PROSITE" id="PS50053"/>
    </source>
</evidence>
<evidence type="ECO:0000313" key="3">
    <source>
        <dbReference type="WBParaSite" id="Smp_072380.2"/>
    </source>
</evidence>
<dbReference type="GO" id="GO:0006368">
    <property type="term" value="P:transcription elongation by RNA polymerase II"/>
    <property type="evidence" value="ECO:0007669"/>
    <property type="project" value="InterPro"/>
</dbReference>
<evidence type="ECO:0000256" key="1">
    <source>
        <dbReference type="SAM" id="MobiDB-lite"/>
    </source>
</evidence>
<protein>
    <submittedName>
        <fullName evidence="3">Putative elongin B</fullName>
    </submittedName>
</protein>
<dbReference type="Gene3D" id="3.10.20.90">
    <property type="entry name" value="Phosphatidylinositol 3-kinase Catalytic Subunit, Chain A, domain 1"/>
    <property type="match status" value="1"/>
</dbReference>
<dbReference type="FunCoup" id="A0A5K4EHA3">
    <property type="interactions" value="876"/>
</dbReference>
<dbReference type="AlphaFoldDB" id="A0A5K4EHA3"/>
<dbReference type="WBParaSite" id="Smp_072380.2">
    <property type="protein sequence ID" value="Smp_072380.2"/>
    <property type="gene ID" value="Smp_072380"/>
</dbReference>
<dbReference type="PANTHER" id="PTHR13248:SF4">
    <property type="entry name" value="ELONGIN B"/>
    <property type="match status" value="1"/>
</dbReference>
<accession>A0A5K4EHA3</accession>
<sequence length="125" mass="14177">MEVYMVVRRKKTTIHLSAKETSLVLEVKKMIEGILKVKPEDQMLLKHQTEMDDEKSLSYYNLNSQTARAHTPATLGLCLRDPATEKFETLDITPYSNPPELPEVMRSQENLPPQSAPELVGQAKP</sequence>
<dbReference type="SUPFAM" id="SSF54236">
    <property type="entry name" value="Ubiquitin-like"/>
    <property type="match status" value="1"/>
</dbReference>
<reference evidence="3" key="1">
    <citation type="submission" date="2019-11" db="UniProtKB">
        <authorList>
            <consortium name="WormBaseParasite"/>
        </authorList>
    </citation>
    <scope>IDENTIFICATION</scope>
    <source>
        <strain evidence="3">Puerto Rican</strain>
    </source>
</reference>
<feature type="region of interest" description="Disordered" evidence="1">
    <location>
        <begin position="91"/>
        <end position="125"/>
    </location>
</feature>
<dbReference type="PANTHER" id="PTHR13248">
    <property type="entry name" value="TRANSCRIPTION ELONGATION FACTOR B POLYPEPTIDE 2"/>
    <property type="match status" value="1"/>
</dbReference>
<dbReference type="InterPro" id="IPR039049">
    <property type="entry name" value="ELOB"/>
</dbReference>
<dbReference type="InterPro" id="IPR029071">
    <property type="entry name" value="Ubiquitin-like_domsf"/>
</dbReference>
<feature type="domain" description="Ubiquitin-like" evidence="2">
    <location>
        <begin position="1"/>
        <end position="66"/>
    </location>
</feature>
<proteinExistence type="predicted"/>
<dbReference type="InterPro" id="IPR000626">
    <property type="entry name" value="Ubiquitin-like_dom"/>
</dbReference>
<dbReference type="InParanoid" id="A0A5K4EHA3"/>
<dbReference type="STRING" id="6183.A0A5K4EHA3"/>
<organism evidence="3">
    <name type="scientific">Schistosoma mansoni</name>
    <name type="common">Blood fluke</name>
    <dbReference type="NCBI Taxonomy" id="6183"/>
    <lineage>
        <taxon>Eukaryota</taxon>
        <taxon>Metazoa</taxon>
        <taxon>Spiralia</taxon>
        <taxon>Lophotrochozoa</taxon>
        <taxon>Platyhelminthes</taxon>
        <taxon>Trematoda</taxon>
        <taxon>Digenea</taxon>
        <taxon>Strigeidida</taxon>
        <taxon>Schistosomatoidea</taxon>
        <taxon>Schistosomatidae</taxon>
        <taxon>Schistosoma</taxon>
    </lineage>
</organism>
<dbReference type="GO" id="GO:0030891">
    <property type="term" value="C:VCB complex"/>
    <property type="evidence" value="ECO:0007669"/>
    <property type="project" value="InterPro"/>
</dbReference>
<name>A0A5K4EHA3_SCHMA</name>
<dbReference type="PROSITE" id="PS50053">
    <property type="entry name" value="UBIQUITIN_2"/>
    <property type="match status" value="1"/>
</dbReference>